<proteinExistence type="predicted"/>
<sequence length="51" mass="5674">MICGLPFLNKLHIMVSHLAMHTVQREFRQGSVGTVSKTLYVTVMGCTVQPL</sequence>
<protein>
    <submittedName>
        <fullName evidence="1">Uncharacterized protein</fullName>
    </submittedName>
</protein>
<dbReference type="InParanoid" id="G3I087"/>
<dbReference type="Proteomes" id="UP000001075">
    <property type="component" value="Unassembled WGS sequence"/>
</dbReference>
<reference evidence="2" key="1">
    <citation type="journal article" date="2011" name="Nat. Biotechnol.">
        <title>The genomic sequence of the Chinese hamster ovary (CHO)-K1 cell line.</title>
        <authorList>
            <person name="Xu X."/>
            <person name="Nagarajan H."/>
            <person name="Lewis N.E."/>
            <person name="Pan S."/>
            <person name="Cai Z."/>
            <person name="Liu X."/>
            <person name="Chen W."/>
            <person name="Xie M."/>
            <person name="Wang W."/>
            <person name="Hammond S."/>
            <person name="Andersen M.R."/>
            <person name="Neff N."/>
            <person name="Passarelli B."/>
            <person name="Koh W."/>
            <person name="Fan H.C."/>
            <person name="Wang J."/>
            <person name="Gui Y."/>
            <person name="Lee K.H."/>
            <person name="Betenbaugh M.J."/>
            <person name="Quake S.R."/>
            <person name="Famili I."/>
            <person name="Palsson B.O."/>
            <person name="Wang J."/>
        </authorList>
    </citation>
    <scope>NUCLEOTIDE SEQUENCE [LARGE SCALE GENOMIC DNA]</scope>
    <source>
        <strain evidence="2">CHO K1 cell line</strain>
    </source>
</reference>
<name>G3I087_CRIGR</name>
<organism evidence="1 2">
    <name type="scientific">Cricetulus griseus</name>
    <name type="common">Chinese hamster</name>
    <name type="synonym">Cricetulus barabensis griseus</name>
    <dbReference type="NCBI Taxonomy" id="10029"/>
    <lineage>
        <taxon>Eukaryota</taxon>
        <taxon>Metazoa</taxon>
        <taxon>Chordata</taxon>
        <taxon>Craniata</taxon>
        <taxon>Vertebrata</taxon>
        <taxon>Euteleostomi</taxon>
        <taxon>Mammalia</taxon>
        <taxon>Eutheria</taxon>
        <taxon>Euarchontoglires</taxon>
        <taxon>Glires</taxon>
        <taxon>Rodentia</taxon>
        <taxon>Myomorpha</taxon>
        <taxon>Muroidea</taxon>
        <taxon>Cricetidae</taxon>
        <taxon>Cricetinae</taxon>
        <taxon>Cricetulus</taxon>
    </lineage>
</organism>
<dbReference type="EMBL" id="JH001001">
    <property type="protein sequence ID" value="EGW08454.1"/>
    <property type="molecule type" value="Genomic_DNA"/>
</dbReference>
<evidence type="ECO:0000313" key="2">
    <source>
        <dbReference type="Proteomes" id="UP000001075"/>
    </source>
</evidence>
<dbReference type="AlphaFoldDB" id="G3I087"/>
<gene>
    <name evidence="1" type="ORF">I79_016764</name>
</gene>
<accession>G3I087</accession>
<evidence type="ECO:0000313" key="1">
    <source>
        <dbReference type="EMBL" id="EGW08454.1"/>
    </source>
</evidence>